<evidence type="ECO:0000256" key="2">
    <source>
        <dbReference type="SAM" id="MobiDB-lite"/>
    </source>
</evidence>
<sequence>MGVSSVFCRRASTFSDNLLNRVNETFWTRIYVSIIVLQTGAVIILESLILNYNQEQYAELKNIAHAFANSTTNASISWIGPSPVTAPEATAPAQDRFSRLIYEDILFMCFQAFQMWFTFDAVYRQNTMQIFSSSMINFLCGGFGVIQILESSKWLQRVDDIITGFTLTPLTAYWQVKYIEICLTAVIGLFACVLMFLAIRLWQQFGWNIYKRIGANLEMQGVYKRYQLFLMLLKLNVFFEFGVSIFYLAAVTSRYNHWGLQSYNEAFWVFHAVITALLVPAFFMAWNGVRSERHALVYAYVAFSLLVLADLIVILKQSVSTDADDNWAFWLVIVSAGILLTAACIIHVLLVRANFGRGLPDQLSKEHVHNDSRLSNLDSTIDSRKRRWRIEVEEEPERSKKTKELAGYKASILASTEQLEKKQALLDDVRSERHVLNKERKALLAMLNHIQQDLAMVSEVEQTLEKERDDLQKQLHTLRNEQFDPLKDEVDAMRQAEGLRKLPNLQQELDQKMTRQAKALADRARD</sequence>
<evidence type="ECO:0000256" key="3">
    <source>
        <dbReference type="SAM" id="Phobius"/>
    </source>
</evidence>
<accession>A0A261Y1H0</accession>
<feature type="transmembrane region" description="Helical" evidence="3">
    <location>
        <begin position="228"/>
        <end position="248"/>
    </location>
</feature>
<evidence type="ECO:0000313" key="5">
    <source>
        <dbReference type="Proteomes" id="UP000242875"/>
    </source>
</evidence>
<proteinExistence type="predicted"/>
<feature type="transmembrane region" description="Helical" evidence="3">
    <location>
        <begin position="30"/>
        <end position="50"/>
    </location>
</feature>
<keyword evidence="3" id="KW-1133">Transmembrane helix</keyword>
<feature type="transmembrane region" description="Helical" evidence="3">
    <location>
        <begin position="327"/>
        <end position="350"/>
    </location>
</feature>
<dbReference type="OrthoDB" id="2448307at2759"/>
<dbReference type="GO" id="GO:0005794">
    <property type="term" value="C:Golgi apparatus"/>
    <property type="evidence" value="ECO:0007669"/>
    <property type="project" value="TreeGrafter"/>
</dbReference>
<keyword evidence="3" id="KW-0472">Membrane</keyword>
<feature type="coiled-coil region" evidence="1">
    <location>
        <begin position="419"/>
        <end position="481"/>
    </location>
</feature>
<dbReference type="Proteomes" id="UP000242875">
    <property type="component" value="Unassembled WGS sequence"/>
</dbReference>
<dbReference type="PANTHER" id="PTHR34391">
    <property type="entry name" value="UPF0658 GOLGI APPARATUS MEMBRANE PROTEIN C1952.10C-RELATED"/>
    <property type="match status" value="1"/>
</dbReference>
<keyword evidence="5" id="KW-1185">Reference proteome</keyword>
<feature type="transmembrane region" description="Helical" evidence="3">
    <location>
        <begin position="268"/>
        <end position="289"/>
    </location>
</feature>
<dbReference type="AlphaFoldDB" id="A0A261Y1H0"/>
<keyword evidence="3" id="KW-0812">Transmembrane</keyword>
<comment type="caution">
    <text evidence="4">The sequence shown here is derived from an EMBL/GenBank/DDBJ whole genome shotgun (WGS) entry which is preliminary data.</text>
</comment>
<name>A0A261Y1H0_9FUNG</name>
<dbReference type="InterPro" id="IPR018482">
    <property type="entry name" value="Znf-C4H2"/>
</dbReference>
<evidence type="ECO:0000313" key="4">
    <source>
        <dbReference type="EMBL" id="OZJ04433.1"/>
    </source>
</evidence>
<dbReference type="EMBL" id="MVBO01000041">
    <property type="protein sequence ID" value="OZJ04433.1"/>
    <property type="molecule type" value="Genomic_DNA"/>
</dbReference>
<evidence type="ECO:0008006" key="6">
    <source>
        <dbReference type="Google" id="ProtNLM"/>
    </source>
</evidence>
<feature type="transmembrane region" description="Helical" evidence="3">
    <location>
        <begin position="130"/>
        <end position="149"/>
    </location>
</feature>
<dbReference type="Pfam" id="PF10146">
    <property type="entry name" value="zf-C4H2"/>
    <property type="match status" value="1"/>
</dbReference>
<reference evidence="4 5" key="1">
    <citation type="journal article" date="2017" name="Mycologia">
        <title>Bifiguratus adelaidae, gen. et sp. nov., a new member of Mucoromycotina in endophytic and soil-dwelling habitats.</title>
        <authorList>
            <person name="Torres-Cruz T.J."/>
            <person name="Billingsley Tobias T.L."/>
            <person name="Almatruk M."/>
            <person name="Hesse C."/>
            <person name="Kuske C.R."/>
            <person name="Desiro A."/>
            <person name="Benucci G.M."/>
            <person name="Bonito G."/>
            <person name="Stajich J.E."/>
            <person name="Dunlap C."/>
            <person name="Arnold A.E."/>
            <person name="Porras-Alfaro A."/>
        </authorList>
    </citation>
    <scope>NUCLEOTIDE SEQUENCE [LARGE SCALE GENOMIC DNA]</scope>
    <source>
        <strain evidence="4 5">AZ0501</strain>
    </source>
</reference>
<feature type="transmembrane region" description="Helical" evidence="3">
    <location>
        <begin position="296"/>
        <end position="315"/>
    </location>
</feature>
<evidence type="ECO:0000256" key="1">
    <source>
        <dbReference type="SAM" id="Coils"/>
    </source>
</evidence>
<keyword evidence="1" id="KW-0175">Coiled coil</keyword>
<feature type="region of interest" description="Disordered" evidence="2">
    <location>
        <begin position="499"/>
        <end position="526"/>
    </location>
</feature>
<organism evidence="4 5">
    <name type="scientific">Bifiguratus adelaidae</name>
    <dbReference type="NCBI Taxonomy" id="1938954"/>
    <lineage>
        <taxon>Eukaryota</taxon>
        <taxon>Fungi</taxon>
        <taxon>Fungi incertae sedis</taxon>
        <taxon>Mucoromycota</taxon>
        <taxon>Mucoromycotina</taxon>
        <taxon>Endogonomycetes</taxon>
        <taxon>Endogonales</taxon>
        <taxon>Endogonales incertae sedis</taxon>
        <taxon>Bifiguratus</taxon>
    </lineage>
</organism>
<gene>
    <name evidence="4" type="ORF">BZG36_02902</name>
</gene>
<dbReference type="PANTHER" id="PTHR34391:SF1">
    <property type="entry name" value="UPF0658 GOLGI APPARATUS MEMBRANE PROTEIN C1952.10C-RELATED"/>
    <property type="match status" value="1"/>
</dbReference>
<feature type="transmembrane region" description="Helical" evidence="3">
    <location>
        <begin position="178"/>
        <end position="202"/>
    </location>
</feature>
<protein>
    <recommendedName>
        <fullName evidence="6">TRP C-terminal domain-containing protein</fullName>
    </recommendedName>
</protein>
<dbReference type="InterPro" id="IPR040410">
    <property type="entry name" value="UPF0658_Golgi"/>
</dbReference>